<dbReference type="eggNOG" id="ENOG502QPT5">
    <property type="taxonomic scope" value="Eukaryota"/>
</dbReference>
<dbReference type="Gene3D" id="1.10.1040.10">
    <property type="entry name" value="N-(1-d-carboxylethyl)-l-norvaline Dehydrogenase, domain 2"/>
    <property type="match status" value="1"/>
</dbReference>
<dbReference type="GO" id="GO:0005739">
    <property type="term" value="C:mitochondrion"/>
    <property type="evidence" value="ECO:0007669"/>
    <property type="project" value="TreeGrafter"/>
</dbReference>
<comment type="similarity">
    <text evidence="1">Belongs to the ketopantoate reductase family.</text>
</comment>
<dbReference type="Pfam" id="PF02558">
    <property type="entry name" value="ApbA"/>
    <property type="match status" value="1"/>
</dbReference>
<comment type="caution">
    <text evidence="8">The sequence shown here is derived from an EMBL/GenBank/DDBJ whole genome shotgun (WGS) entry which is preliminary data.</text>
</comment>
<dbReference type="GO" id="GO:0015940">
    <property type="term" value="P:pantothenate biosynthetic process"/>
    <property type="evidence" value="ECO:0007669"/>
    <property type="project" value="InterPro"/>
</dbReference>
<dbReference type="SUPFAM" id="SSF48179">
    <property type="entry name" value="6-phosphogluconate dehydrogenase C-terminal domain-like"/>
    <property type="match status" value="1"/>
</dbReference>
<dbReference type="InterPro" id="IPR013332">
    <property type="entry name" value="KPR_N"/>
</dbReference>
<dbReference type="InterPro" id="IPR008927">
    <property type="entry name" value="6-PGluconate_DH-like_C_sf"/>
</dbReference>
<feature type="domain" description="Ketopantoate reductase N-terminal" evidence="6">
    <location>
        <begin position="101"/>
        <end position="204"/>
    </location>
</feature>
<evidence type="ECO:0000259" key="7">
    <source>
        <dbReference type="Pfam" id="PF08546"/>
    </source>
</evidence>
<dbReference type="InterPro" id="IPR013328">
    <property type="entry name" value="6PGD_dom2"/>
</dbReference>
<dbReference type="Gene3D" id="3.40.50.720">
    <property type="entry name" value="NAD(P)-binding Rossmann-like Domain"/>
    <property type="match status" value="1"/>
</dbReference>
<dbReference type="PANTHER" id="PTHR43765:SF2">
    <property type="entry name" value="2-DEHYDROPANTOATE 2-REDUCTASE"/>
    <property type="match status" value="1"/>
</dbReference>
<dbReference type="OrthoDB" id="73846at2759"/>
<keyword evidence="3" id="KW-0521">NADP</keyword>
<dbReference type="InterPro" id="IPR036291">
    <property type="entry name" value="NAD(P)-bd_dom_sf"/>
</dbReference>
<dbReference type="SUPFAM" id="SSF51735">
    <property type="entry name" value="NAD(P)-binding Rossmann-fold domains"/>
    <property type="match status" value="1"/>
</dbReference>
<feature type="domain" description="Ketopantoate reductase C-terminal" evidence="7">
    <location>
        <begin position="288"/>
        <end position="424"/>
    </location>
</feature>
<evidence type="ECO:0000313" key="9">
    <source>
        <dbReference type="Proteomes" id="UP000007148"/>
    </source>
</evidence>
<dbReference type="OMA" id="RKEPFQV"/>
<evidence type="ECO:0000256" key="1">
    <source>
        <dbReference type="ARBA" id="ARBA00007870"/>
    </source>
</evidence>
<evidence type="ECO:0000259" key="6">
    <source>
        <dbReference type="Pfam" id="PF02558"/>
    </source>
</evidence>
<keyword evidence="4" id="KW-0560">Oxidoreductase</keyword>
<keyword evidence="9" id="KW-1185">Reference proteome</keyword>
<accession>G4TEQ9</accession>
<dbReference type="GO" id="GO:0008677">
    <property type="term" value="F:2-dehydropantoate 2-reductase activity"/>
    <property type="evidence" value="ECO:0007669"/>
    <property type="project" value="UniProtKB-EC"/>
</dbReference>
<evidence type="ECO:0000256" key="2">
    <source>
        <dbReference type="ARBA" id="ARBA00013014"/>
    </source>
</evidence>
<dbReference type="InterPro" id="IPR013752">
    <property type="entry name" value="KPA_reductase"/>
</dbReference>
<dbReference type="FunCoup" id="G4TEQ9">
    <property type="interactions" value="211"/>
</dbReference>
<evidence type="ECO:0000313" key="8">
    <source>
        <dbReference type="EMBL" id="CCA69811.1"/>
    </source>
</evidence>
<sequence>MRFHVLGIGSIGTLVAHHLRRTLPPTDHLSLIVRKERNGFIPKNAPSSLIVELDGVRSYVRGGFDTEWAESSQEAVSRLVQMLKDEQMRKEVEKVDKLQRLKNSLEMSPLGKHIDVLIVTTKANKTLQAIQQCRERLSRNSTIVLLQNGMGIYETVVDNLFPLAQERPNFILATTTHGAWKKRDVADAHHVVHAGKGELHFGIVPDSFPTRQRDFERSFWNVPSDTPVSERILSLGDIEDAEAASSAVSEVLEGSKYASLRRTVAALLALDLDTKWQPISQLQIRLRQKVSINSSVNPLTALLGCRNGDLLGSTHARSLVRSVCHEAADVFRQQTLAQGGEGTDEWLFGGGQASSGGMQALSPGVLERETYKVIKATSQNYSSMLLDMERGSVLEVDFMNGYISRLGQAYNVPTPTIDALRHAVLIKASFRRVSRVVRL</sequence>
<dbReference type="Proteomes" id="UP000007148">
    <property type="component" value="Unassembled WGS sequence"/>
</dbReference>
<dbReference type="STRING" id="1109443.G4TEQ9"/>
<dbReference type="Pfam" id="PF08546">
    <property type="entry name" value="ApbA_C"/>
    <property type="match status" value="1"/>
</dbReference>
<proteinExistence type="inferred from homology"/>
<dbReference type="InterPro" id="IPR003710">
    <property type="entry name" value="ApbA"/>
</dbReference>
<dbReference type="InParanoid" id="G4TEQ9"/>
<dbReference type="AlphaFoldDB" id="G4TEQ9"/>
<dbReference type="EMBL" id="CAFZ01000064">
    <property type="protein sequence ID" value="CCA69811.1"/>
    <property type="molecule type" value="Genomic_DNA"/>
</dbReference>
<reference evidence="8 9" key="1">
    <citation type="journal article" date="2011" name="PLoS Pathog.">
        <title>Endophytic Life Strategies Decoded by Genome and Transcriptome Analyses of the Mutualistic Root Symbiont Piriformospora indica.</title>
        <authorList>
            <person name="Zuccaro A."/>
            <person name="Lahrmann U."/>
            <person name="Guldener U."/>
            <person name="Langen G."/>
            <person name="Pfiffi S."/>
            <person name="Biedenkopf D."/>
            <person name="Wong P."/>
            <person name="Samans B."/>
            <person name="Grimm C."/>
            <person name="Basiewicz M."/>
            <person name="Murat C."/>
            <person name="Martin F."/>
            <person name="Kogel K.H."/>
        </authorList>
    </citation>
    <scope>NUCLEOTIDE SEQUENCE [LARGE SCALE GENOMIC DNA]</scope>
    <source>
        <strain evidence="8 9">DSM 11827</strain>
    </source>
</reference>
<gene>
    <name evidence="8" type="ORF">PIIN_03752</name>
</gene>
<evidence type="ECO:0000256" key="4">
    <source>
        <dbReference type="ARBA" id="ARBA00023002"/>
    </source>
</evidence>
<dbReference type="HOGENOM" id="CLU_031468_10_3_1"/>
<evidence type="ECO:0000256" key="5">
    <source>
        <dbReference type="ARBA" id="ARBA00032024"/>
    </source>
</evidence>
<dbReference type="GO" id="GO:0050661">
    <property type="term" value="F:NADP binding"/>
    <property type="evidence" value="ECO:0007669"/>
    <property type="project" value="TreeGrafter"/>
</dbReference>
<name>G4TEQ9_SERID</name>
<protein>
    <recommendedName>
        <fullName evidence="2">2-dehydropantoate 2-reductase</fullName>
        <ecNumber evidence="2">1.1.1.169</ecNumber>
    </recommendedName>
    <alternativeName>
        <fullName evidence="5">Ketopantoate reductase</fullName>
    </alternativeName>
</protein>
<dbReference type="NCBIfam" id="TIGR00745">
    <property type="entry name" value="apbA_panE"/>
    <property type="match status" value="1"/>
</dbReference>
<organism evidence="8 9">
    <name type="scientific">Serendipita indica (strain DSM 11827)</name>
    <name type="common">Root endophyte fungus</name>
    <name type="synonym">Piriformospora indica</name>
    <dbReference type="NCBI Taxonomy" id="1109443"/>
    <lineage>
        <taxon>Eukaryota</taxon>
        <taxon>Fungi</taxon>
        <taxon>Dikarya</taxon>
        <taxon>Basidiomycota</taxon>
        <taxon>Agaricomycotina</taxon>
        <taxon>Agaricomycetes</taxon>
        <taxon>Sebacinales</taxon>
        <taxon>Serendipitaceae</taxon>
        <taxon>Serendipita</taxon>
    </lineage>
</organism>
<dbReference type="PANTHER" id="PTHR43765">
    <property type="entry name" value="2-DEHYDROPANTOATE 2-REDUCTASE-RELATED"/>
    <property type="match status" value="1"/>
</dbReference>
<evidence type="ECO:0000256" key="3">
    <source>
        <dbReference type="ARBA" id="ARBA00022857"/>
    </source>
</evidence>
<dbReference type="EC" id="1.1.1.169" evidence="2"/>
<dbReference type="InterPro" id="IPR050838">
    <property type="entry name" value="Ketopantoate_reductase"/>
</dbReference>